<evidence type="ECO:0000313" key="2">
    <source>
        <dbReference type="EMBL" id="AWN38485.1"/>
    </source>
</evidence>
<dbReference type="OrthoDB" id="7657788at2"/>
<sequence length="249" mass="25876">MRSTAAPTLPPHAGLVLPPGFGQRVAVGETHAEACRLAAAGEAEAATLVLGGRPDLVDLAVVLAPDEPLRTARRAFLAGMTALADTVGIFGPPEIPVRIVWPGTLTFNGARLGGGRLGWPEACAEDAEPDWLVFSLTLIASKAAAGDPGLTPDSTALDEEGFPPDLHVPFAESFARHLTKAFEVWREDGFERVAARYGARLDGAAGPGVVLGKDGAQLTHLDGRVEQVALATALATPAWRDAETGGVRL</sequence>
<dbReference type="InterPro" id="IPR004143">
    <property type="entry name" value="BPL_LPL_catalytic"/>
</dbReference>
<dbReference type="RefSeq" id="WP_109953642.1">
    <property type="nucleotide sequence ID" value="NZ_CP029551.1"/>
</dbReference>
<dbReference type="AlphaFoldDB" id="A0A2U8VXI3"/>
<proteinExistence type="predicted"/>
<dbReference type="Gene3D" id="3.30.930.10">
    <property type="entry name" value="Bira Bifunctional Protein, Domain 2"/>
    <property type="match status" value="1"/>
</dbReference>
<feature type="domain" description="BPL/LPL catalytic" evidence="1">
    <location>
        <begin position="17"/>
        <end position="197"/>
    </location>
</feature>
<accession>A0A2U8VXI3</accession>
<dbReference type="Proteomes" id="UP000246058">
    <property type="component" value="Chromosome"/>
</dbReference>
<dbReference type="Pfam" id="PF16917">
    <property type="entry name" value="BPL_LplA_LipB_2"/>
    <property type="match status" value="1"/>
</dbReference>
<evidence type="ECO:0000313" key="3">
    <source>
        <dbReference type="Proteomes" id="UP000246058"/>
    </source>
</evidence>
<dbReference type="EMBL" id="CP029551">
    <property type="protein sequence ID" value="AWN38485.1"/>
    <property type="molecule type" value="Genomic_DNA"/>
</dbReference>
<evidence type="ECO:0000259" key="1">
    <source>
        <dbReference type="Pfam" id="PF16917"/>
    </source>
</evidence>
<keyword evidence="3" id="KW-1185">Reference proteome</keyword>
<dbReference type="InterPro" id="IPR045864">
    <property type="entry name" value="aa-tRNA-synth_II/BPL/LPL"/>
</dbReference>
<reference evidence="2 3" key="1">
    <citation type="submission" date="2018-05" db="EMBL/GenBank/DDBJ databases">
        <title>Complete Genome Sequence of Methylobacterium sp. 17Sr1-43.</title>
        <authorList>
            <person name="Srinivasan S."/>
        </authorList>
    </citation>
    <scope>NUCLEOTIDE SEQUENCE [LARGE SCALE GENOMIC DNA]</scope>
    <source>
        <strain evidence="2 3">17Sr1-43</strain>
    </source>
</reference>
<name>A0A2U8VXI3_9HYPH</name>
<dbReference type="KEGG" id="meti:DK427_24410"/>
<organism evidence="2 3">
    <name type="scientific">Methylobacterium radiodurans</name>
    <dbReference type="NCBI Taxonomy" id="2202828"/>
    <lineage>
        <taxon>Bacteria</taxon>
        <taxon>Pseudomonadati</taxon>
        <taxon>Pseudomonadota</taxon>
        <taxon>Alphaproteobacteria</taxon>
        <taxon>Hyphomicrobiales</taxon>
        <taxon>Methylobacteriaceae</taxon>
        <taxon>Methylobacterium</taxon>
    </lineage>
</organism>
<protein>
    <recommendedName>
        <fullName evidence="1">BPL/LPL catalytic domain-containing protein</fullName>
    </recommendedName>
</protein>
<gene>
    <name evidence="2" type="ORF">DK427_24410</name>
</gene>